<proteinExistence type="predicted"/>
<dbReference type="Pfam" id="PF01627">
    <property type="entry name" value="Hpt"/>
    <property type="match status" value="1"/>
</dbReference>
<dbReference type="SUPFAM" id="SSF47226">
    <property type="entry name" value="Histidine-containing phosphotransfer domain, HPT domain"/>
    <property type="match status" value="1"/>
</dbReference>
<protein>
    <submittedName>
        <fullName evidence="4">Hpt domain-containing protein</fullName>
    </submittedName>
</protein>
<keyword evidence="5" id="KW-1185">Reference proteome</keyword>
<dbReference type="EMBL" id="JAOTJC010000005">
    <property type="protein sequence ID" value="MCU7553689.1"/>
    <property type="molecule type" value="Genomic_DNA"/>
</dbReference>
<comment type="caution">
    <text evidence="4">The sequence shown here is derived from an EMBL/GenBank/DDBJ whole genome shotgun (WGS) entry which is preliminary data.</text>
</comment>
<reference evidence="5" key="1">
    <citation type="submission" date="2023-07" db="EMBL/GenBank/DDBJ databases">
        <title>Study on multiphase classification of strain Alteromonas salexigens isolated from the Yellow Sea.</title>
        <authorList>
            <person name="Sun L."/>
        </authorList>
    </citation>
    <scope>NUCLEOTIDE SEQUENCE [LARGE SCALE GENOMIC DNA]</scope>
    <source>
        <strain evidence="5">ASW11-19</strain>
    </source>
</reference>
<keyword evidence="1" id="KW-0902">Two-component regulatory system</keyword>
<dbReference type="Proteomes" id="UP001209257">
    <property type="component" value="Unassembled WGS sequence"/>
</dbReference>
<dbReference type="PROSITE" id="PS50894">
    <property type="entry name" value="HPT"/>
    <property type="match status" value="1"/>
</dbReference>
<evidence type="ECO:0000313" key="5">
    <source>
        <dbReference type="Proteomes" id="UP001209257"/>
    </source>
</evidence>
<dbReference type="RefSeq" id="WP_262992394.1">
    <property type="nucleotide sequence ID" value="NZ_JAOTJC010000005.1"/>
</dbReference>
<organism evidence="4 5">
    <name type="scientific">Alteromonas salexigens</name>
    <dbReference type="NCBI Taxonomy" id="2982530"/>
    <lineage>
        <taxon>Bacteria</taxon>
        <taxon>Pseudomonadati</taxon>
        <taxon>Pseudomonadota</taxon>
        <taxon>Gammaproteobacteria</taxon>
        <taxon>Alteromonadales</taxon>
        <taxon>Alteromonadaceae</taxon>
        <taxon>Alteromonas/Salinimonas group</taxon>
        <taxon>Alteromonas</taxon>
    </lineage>
</organism>
<feature type="domain" description="HPt" evidence="3">
    <location>
        <begin position="20"/>
        <end position="114"/>
    </location>
</feature>
<evidence type="ECO:0000256" key="2">
    <source>
        <dbReference type="PROSITE-ProRule" id="PRU00110"/>
    </source>
</evidence>
<keyword evidence="2" id="KW-0597">Phosphoprotein</keyword>
<evidence type="ECO:0000313" key="4">
    <source>
        <dbReference type="EMBL" id="MCU7553689.1"/>
    </source>
</evidence>
<name>A0ABT2VKY2_9ALTE</name>
<evidence type="ECO:0000256" key="1">
    <source>
        <dbReference type="ARBA" id="ARBA00023012"/>
    </source>
</evidence>
<gene>
    <name evidence="4" type="ORF">OCL06_03645</name>
</gene>
<dbReference type="InterPro" id="IPR008207">
    <property type="entry name" value="Sig_transdc_His_kin_Hpt_dom"/>
</dbReference>
<feature type="modified residue" description="Phosphohistidine" evidence="2">
    <location>
        <position position="59"/>
    </location>
</feature>
<dbReference type="Gene3D" id="1.20.120.160">
    <property type="entry name" value="HPT domain"/>
    <property type="match status" value="1"/>
</dbReference>
<accession>A0ABT2VKY2</accession>
<dbReference type="InterPro" id="IPR036641">
    <property type="entry name" value="HPT_dom_sf"/>
</dbReference>
<evidence type="ECO:0000259" key="3">
    <source>
        <dbReference type="PROSITE" id="PS50894"/>
    </source>
</evidence>
<sequence length="114" mass="12577">MITTAELWNKDQALRRMMGKESLLQRVVALFLEQYPTQWQTLRSNLETGDLAGVQAQAHTLKGSAGELALPALTDCFANIEQAAKMRDLPATTSACEQTQPVADRTLEALQQDC</sequence>